<name>A0A915B752_PARUN</name>
<dbReference type="InterPro" id="IPR017868">
    <property type="entry name" value="Filamin/ABP280_repeat-like"/>
</dbReference>
<dbReference type="InterPro" id="IPR013783">
    <property type="entry name" value="Ig-like_fold"/>
</dbReference>
<keyword evidence="2" id="KW-1185">Reference proteome</keyword>
<dbReference type="PROSITE" id="PS50194">
    <property type="entry name" value="FILAMIN_REPEAT"/>
    <property type="match status" value="1"/>
</dbReference>
<dbReference type="InterPro" id="IPR001298">
    <property type="entry name" value="Filamin/ABP280_rpt"/>
</dbReference>
<accession>A0A915B752</accession>
<dbReference type="WBParaSite" id="PgR029_g073_t01">
    <property type="protein sequence ID" value="PgR029_g073_t01"/>
    <property type="gene ID" value="PgR029_g073"/>
</dbReference>
<evidence type="ECO:0000313" key="2">
    <source>
        <dbReference type="Proteomes" id="UP000887569"/>
    </source>
</evidence>
<sequence>MTLKLREATGEDSLELFVETMVVAAEYRFTYNEVAQVGKPVMFSLENAGDGVTEVTVSDPSGREYVLAVSEDGKTHRAEFQPKTNGLHAVSVLWNGAPIVGSPFTFSVRPRAGPLKIWGRGIAKEGIRIF</sequence>
<dbReference type="Gene3D" id="2.60.40.10">
    <property type="entry name" value="Immunoglobulins"/>
    <property type="match status" value="1"/>
</dbReference>
<dbReference type="SUPFAM" id="SSF81296">
    <property type="entry name" value="E set domains"/>
    <property type="match status" value="1"/>
</dbReference>
<protein>
    <submittedName>
        <fullName evidence="3">Uncharacterized protein</fullName>
    </submittedName>
</protein>
<feature type="repeat" description="Filamin" evidence="1">
    <location>
        <begin position="33"/>
        <end position="108"/>
    </location>
</feature>
<reference evidence="3" key="1">
    <citation type="submission" date="2022-11" db="UniProtKB">
        <authorList>
            <consortium name="WormBaseParasite"/>
        </authorList>
    </citation>
    <scope>IDENTIFICATION</scope>
</reference>
<proteinExistence type="predicted"/>
<dbReference type="InterPro" id="IPR014756">
    <property type="entry name" value="Ig_E-set"/>
</dbReference>
<dbReference type="SMART" id="SM00557">
    <property type="entry name" value="IG_FLMN"/>
    <property type="match status" value="1"/>
</dbReference>
<dbReference type="AlphaFoldDB" id="A0A915B752"/>
<dbReference type="Proteomes" id="UP000887569">
    <property type="component" value="Unplaced"/>
</dbReference>
<evidence type="ECO:0000256" key="1">
    <source>
        <dbReference type="PROSITE-ProRule" id="PRU00087"/>
    </source>
</evidence>
<dbReference type="Pfam" id="PF00630">
    <property type="entry name" value="Filamin"/>
    <property type="match status" value="1"/>
</dbReference>
<organism evidence="2 3">
    <name type="scientific">Parascaris univalens</name>
    <name type="common">Nematode worm</name>
    <dbReference type="NCBI Taxonomy" id="6257"/>
    <lineage>
        <taxon>Eukaryota</taxon>
        <taxon>Metazoa</taxon>
        <taxon>Ecdysozoa</taxon>
        <taxon>Nematoda</taxon>
        <taxon>Chromadorea</taxon>
        <taxon>Rhabditida</taxon>
        <taxon>Spirurina</taxon>
        <taxon>Ascaridomorpha</taxon>
        <taxon>Ascaridoidea</taxon>
        <taxon>Ascarididae</taxon>
        <taxon>Parascaris</taxon>
    </lineage>
</organism>
<evidence type="ECO:0000313" key="3">
    <source>
        <dbReference type="WBParaSite" id="PgR029_g073_t01"/>
    </source>
</evidence>